<name>A0A953LIX0_SYMTR</name>
<comment type="caution">
    <text evidence="6">The sequence shown here is derived from an EMBL/GenBank/DDBJ whole genome shotgun (WGS) entry which is preliminary data.</text>
</comment>
<comment type="function">
    <text evidence="1">Nitronate monooxygenase that uses molecular oxygen to catalyze the oxidative denitrification of alkyl nitronates. Acts on propionate 3-nitronate (P3N), the presumed physiological substrate. Probably functions in the detoxification of P3N, a metabolic poison produced by plants and fungi as a defense mechanism.</text>
</comment>
<dbReference type="Gene3D" id="3.20.20.70">
    <property type="entry name" value="Aldolase class I"/>
    <property type="match status" value="1"/>
</dbReference>
<dbReference type="GO" id="GO:0051213">
    <property type="term" value="F:dioxygenase activity"/>
    <property type="evidence" value="ECO:0007669"/>
    <property type="project" value="UniProtKB-KW"/>
</dbReference>
<evidence type="ECO:0000256" key="2">
    <source>
        <dbReference type="ARBA" id="ARBA00013457"/>
    </source>
</evidence>
<evidence type="ECO:0000256" key="4">
    <source>
        <dbReference type="ARBA" id="ARBA00022643"/>
    </source>
</evidence>
<keyword evidence="6" id="KW-0223">Dioxygenase</keyword>
<dbReference type="PANTHER" id="PTHR32332">
    <property type="entry name" value="2-NITROPROPANE DIOXYGENASE"/>
    <property type="match status" value="1"/>
</dbReference>
<dbReference type="EMBL" id="PIUK01000228">
    <property type="protein sequence ID" value="MBY6277716.1"/>
    <property type="molecule type" value="Genomic_DNA"/>
</dbReference>
<protein>
    <recommendedName>
        <fullName evidence="2">Probable nitronate monooxygenase</fullName>
    </recommendedName>
</protein>
<dbReference type="InterPro" id="IPR013785">
    <property type="entry name" value="Aldolase_TIM"/>
</dbReference>
<evidence type="ECO:0000256" key="1">
    <source>
        <dbReference type="ARBA" id="ARBA00003535"/>
    </source>
</evidence>
<evidence type="ECO:0000313" key="7">
    <source>
        <dbReference type="Proteomes" id="UP000732377"/>
    </source>
</evidence>
<keyword evidence="3" id="KW-0285">Flavoprotein</keyword>
<dbReference type="CDD" id="cd04730">
    <property type="entry name" value="NPD_like"/>
    <property type="match status" value="1"/>
</dbReference>
<evidence type="ECO:0000256" key="5">
    <source>
        <dbReference type="ARBA" id="ARBA00023002"/>
    </source>
</evidence>
<organism evidence="6 7">
    <name type="scientific">Symbiobacterium thermophilum</name>
    <dbReference type="NCBI Taxonomy" id="2734"/>
    <lineage>
        <taxon>Bacteria</taxon>
        <taxon>Bacillati</taxon>
        <taxon>Bacillota</taxon>
        <taxon>Clostridia</taxon>
        <taxon>Eubacteriales</taxon>
        <taxon>Symbiobacteriaceae</taxon>
        <taxon>Symbiobacterium</taxon>
    </lineage>
</organism>
<sequence length="333" mass="35268">MNLPSLQVGHKTARYCIVQGGMSVRIALHRLAAAVAECGGVGTIGGMGIPPGELRREIRAAEALTEGVVGVNLMYAGYLFDRLLDVCIEERVDYVAIGAGFARGPFKKLHEAGIPGFCIISSVKAARIVARTPGVAGVVVESGQAGGHLGPEDPEISTWELFPPVRTALREAGFAGPIIAAGGLLTRQDVLRALAMGADGVQMGIRFAMTEESAASAEMKARWLAATGSQVTDWSPTGYKSRAIVPHIPFEALPRTRENGGTYSCTNCLKHCLHRDEGRSHCIWNALSNAQKGRVENGLIFCGGRVGEIHDIVPVAEVFRQLTTPSADEAAAD</sequence>
<dbReference type="GO" id="GO:0018580">
    <property type="term" value="F:nitronate monooxygenase activity"/>
    <property type="evidence" value="ECO:0007669"/>
    <property type="project" value="InterPro"/>
</dbReference>
<evidence type="ECO:0000313" key="6">
    <source>
        <dbReference type="EMBL" id="MBY6277716.1"/>
    </source>
</evidence>
<dbReference type="Proteomes" id="UP000732377">
    <property type="component" value="Unassembled WGS sequence"/>
</dbReference>
<accession>A0A953LIX0</accession>
<keyword evidence="4" id="KW-0288">FMN</keyword>
<dbReference type="Pfam" id="PF03060">
    <property type="entry name" value="NMO"/>
    <property type="match status" value="2"/>
</dbReference>
<proteinExistence type="predicted"/>
<dbReference type="RefSeq" id="WP_273381038.1">
    <property type="nucleotide sequence ID" value="NZ_PIUK01000228.1"/>
</dbReference>
<reference evidence="6" key="1">
    <citation type="submission" date="2017-11" db="EMBL/GenBank/DDBJ databases">
        <title>Three new genomes from thermophilic consortium.</title>
        <authorList>
            <person name="Quaggio R."/>
            <person name="Amgarten D."/>
            <person name="Setubal J.C."/>
        </authorList>
    </citation>
    <scope>NUCLEOTIDE SEQUENCE</scope>
    <source>
        <strain evidence="6">ZCTH01-B2</strain>
    </source>
</reference>
<dbReference type="AlphaFoldDB" id="A0A953LIX0"/>
<evidence type="ECO:0000256" key="3">
    <source>
        <dbReference type="ARBA" id="ARBA00022630"/>
    </source>
</evidence>
<dbReference type="SUPFAM" id="SSF51412">
    <property type="entry name" value="Inosine monophosphate dehydrogenase (IMPDH)"/>
    <property type="match status" value="1"/>
</dbReference>
<keyword evidence="5" id="KW-0560">Oxidoreductase</keyword>
<dbReference type="InterPro" id="IPR004136">
    <property type="entry name" value="NMO"/>
</dbReference>
<gene>
    <name evidence="6" type="ORF">CWE10_16225</name>
</gene>